<comment type="subcellular location">
    <subcellularLocation>
        <location evidence="1 6">Cytoplasm</location>
    </subcellularLocation>
</comment>
<dbReference type="CDD" id="cd00520">
    <property type="entry name" value="RRF"/>
    <property type="match status" value="1"/>
</dbReference>
<evidence type="ECO:0000256" key="2">
    <source>
        <dbReference type="ARBA" id="ARBA00005912"/>
    </source>
</evidence>
<evidence type="ECO:0000259" key="8">
    <source>
        <dbReference type="Pfam" id="PF01765"/>
    </source>
</evidence>
<comment type="similarity">
    <text evidence="2 6">Belongs to the RRF family.</text>
</comment>
<sequence length="185" mass="20718">MSQPILTDMQVKMKKALEHTLHEFSQIHTGKASPTMVEAVMVEAYGSTMRLKECAAISTPDARMILIQPWDKGITQSIVKGIQIANLGFNPLVDGANVRVPLPELSRERRQEMVKRAHGMAEDGRVQVRSVRRDAMDALKKAEKDGDISEDELKRCEKEVQAATDQTIKEIGEHLAKKEKELTTL</sequence>
<dbReference type="EMBL" id="CP023004">
    <property type="protein sequence ID" value="AWI08768.1"/>
    <property type="molecule type" value="Genomic_DNA"/>
</dbReference>
<dbReference type="InterPro" id="IPR002661">
    <property type="entry name" value="Ribosome_recyc_fac"/>
</dbReference>
<feature type="coiled-coil region" evidence="7">
    <location>
        <begin position="139"/>
        <end position="166"/>
    </location>
</feature>
<name>A0A2U8E1L5_9BACT</name>
<comment type="function">
    <text evidence="5 6">Responsible for the release of ribosomes from messenger RNA at the termination of protein biosynthesis. May increase the efficiency of translation by recycling ribosomes from one round of translation to another.</text>
</comment>
<dbReference type="AlphaFoldDB" id="A0A2U8E1L5"/>
<dbReference type="PANTHER" id="PTHR20982:SF3">
    <property type="entry name" value="MITOCHONDRIAL RIBOSOME RECYCLING FACTOR PSEUDO 1"/>
    <property type="match status" value="1"/>
</dbReference>
<dbReference type="Proteomes" id="UP000244896">
    <property type="component" value="Chromosome"/>
</dbReference>
<dbReference type="NCBIfam" id="TIGR00496">
    <property type="entry name" value="frr"/>
    <property type="match status" value="1"/>
</dbReference>
<dbReference type="GO" id="GO:0006415">
    <property type="term" value="P:translational termination"/>
    <property type="evidence" value="ECO:0007669"/>
    <property type="project" value="UniProtKB-UniRule"/>
</dbReference>
<keyword evidence="7" id="KW-0175">Coiled coil</keyword>
<evidence type="ECO:0000313" key="10">
    <source>
        <dbReference type="Proteomes" id="UP000244896"/>
    </source>
</evidence>
<accession>A0A2U8E1L5</accession>
<evidence type="ECO:0000256" key="6">
    <source>
        <dbReference type="HAMAP-Rule" id="MF_00040"/>
    </source>
</evidence>
<keyword evidence="10" id="KW-1185">Reference proteome</keyword>
<dbReference type="KEGG" id="elut:CKA38_05420"/>
<feature type="domain" description="Ribosome recycling factor" evidence="8">
    <location>
        <begin position="22"/>
        <end position="182"/>
    </location>
</feature>
<dbReference type="InterPro" id="IPR036191">
    <property type="entry name" value="RRF_sf"/>
</dbReference>
<dbReference type="RefSeq" id="WP_108824578.1">
    <property type="nucleotide sequence ID" value="NZ_CP023004.1"/>
</dbReference>
<dbReference type="GO" id="GO:0005737">
    <property type="term" value="C:cytoplasm"/>
    <property type="evidence" value="ECO:0007669"/>
    <property type="project" value="UniProtKB-SubCell"/>
</dbReference>
<dbReference type="InterPro" id="IPR023584">
    <property type="entry name" value="Ribosome_recyc_fac_dom"/>
</dbReference>
<gene>
    <name evidence="6" type="primary">frr</name>
    <name evidence="9" type="ORF">CKA38_05420</name>
</gene>
<dbReference type="SUPFAM" id="SSF55194">
    <property type="entry name" value="Ribosome recycling factor, RRF"/>
    <property type="match status" value="1"/>
</dbReference>
<evidence type="ECO:0000256" key="4">
    <source>
        <dbReference type="ARBA" id="ARBA00022917"/>
    </source>
</evidence>
<protein>
    <recommendedName>
        <fullName evidence="6">Ribosome-recycling factor</fullName>
        <shortName evidence="6">RRF</shortName>
    </recommendedName>
    <alternativeName>
        <fullName evidence="6">Ribosome-releasing factor</fullName>
    </alternativeName>
</protein>
<keyword evidence="3 6" id="KW-0963">Cytoplasm</keyword>
<dbReference type="FunFam" id="1.10.132.20:FF:000001">
    <property type="entry name" value="Ribosome-recycling factor"/>
    <property type="match status" value="1"/>
</dbReference>
<proteinExistence type="inferred from homology"/>
<evidence type="ECO:0000256" key="1">
    <source>
        <dbReference type="ARBA" id="ARBA00004496"/>
    </source>
</evidence>
<evidence type="ECO:0000256" key="5">
    <source>
        <dbReference type="ARBA" id="ARBA00025050"/>
    </source>
</evidence>
<dbReference type="PANTHER" id="PTHR20982">
    <property type="entry name" value="RIBOSOME RECYCLING FACTOR"/>
    <property type="match status" value="1"/>
</dbReference>
<organism evidence="9 10">
    <name type="scientific">Ereboglobus luteus</name>
    <dbReference type="NCBI Taxonomy" id="1796921"/>
    <lineage>
        <taxon>Bacteria</taxon>
        <taxon>Pseudomonadati</taxon>
        <taxon>Verrucomicrobiota</taxon>
        <taxon>Opitutia</taxon>
        <taxon>Opitutales</taxon>
        <taxon>Opitutaceae</taxon>
        <taxon>Ereboglobus</taxon>
    </lineage>
</organism>
<keyword evidence="4 6" id="KW-0648">Protein biosynthesis</keyword>
<evidence type="ECO:0000256" key="7">
    <source>
        <dbReference type="SAM" id="Coils"/>
    </source>
</evidence>
<dbReference type="OrthoDB" id="9804006at2"/>
<evidence type="ECO:0000313" key="9">
    <source>
        <dbReference type="EMBL" id="AWI08768.1"/>
    </source>
</evidence>
<dbReference type="FunFam" id="3.30.1360.40:FF:000001">
    <property type="entry name" value="Ribosome-recycling factor"/>
    <property type="match status" value="1"/>
</dbReference>
<dbReference type="Gene3D" id="3.30.1360.40">
    <property type="match status" value="1"/>
</dbReference>
<dbReference type="Gene3D" id="1.10.132.20">
    <property type="entry name" value="Ribosome-recycling factor"/>
    <property type="match status" value="1"/>
</dbReference>
<dbReference type="HAMAP" id="MF_00040">
    <property type="entry name" value="RRF"/>
    <property type="match status" value="1"/>
</dbReference>
<reference evidence="9 10" key="1">
    <citation type="journal article" date="2018" name="Syst. Appl. Microbiol.">
        <title>Ereboglobus luteus gen. nov. sp. nov. from cockroach guts, and new insights into the oxygen relationship of the genera Opitutus and Didymococcus (Verrucomicrobia: Opitutaceae).</title>
        <authorList>
            <person name="Tegtmeier D."/>
            <person name="Belitz A."/>
            <person name="Radek R."/>
            <person name="Heimerl T."/>
            <person name="Brune A."/>
        </authorList>
    </citation>
    <scope>NUCLEOTIDE SEQUENCE [LARGE SCALE GENOMIC DNA]</scope>
    <source>
        <strain evidence="9 10">Ho45</strain>
    </source>
</reference>
<dbReference type="GO" id="GO:0043023">
    <property type="term" value="F:ribosomal large subunit binding"/>
    <property type="evidence" value="ECO:0007669"/>
    <property type="project" value="TreeGrafter"/>
</dbReference>
<dbReference type="Pfam" id="PF01765">
    <property type="entry name" value="RRF"/>
    <property type="match status" value="1"/>
</dbReference>
<evidence type="ECO:0000256" key="3">
    <source>
        <dbReference type="ARBA" id="ARBA00022490"/>
    </source>
</evidence>